<dbReference type="Proteomes" id="UP001341281">
    <property type="component" value="Chromosome 04"/>
</dbReference>
<name>A0AAQ3TGD4_PASNO</name>
<gene>
    <name evidence="11" type="ORF">U9M48_020848</name>
</gene>
<evidence type="ECO:0000256" key="3">
    <source>
        <dbReference type="ARBA" id="ARBA00022679"/>
    </source>
</evidence>
<evidence type="ECO:0000256" key="8">
    <source>
        <dbReference type="PROSITE-ProRule" id="PRU00175"/>
    </source>
</evidence>
<reference evidence="11 12" key="1">
    <citation type="submission" date="2024-02" db="EMBL/GenBank/DDBJ databases">
        <title>High-quality chromosome-scale genome assembly of Pensacola bahiagrass (Paspalum notatum Flugge var. saurae).</title>
        <authorList>
            <person name="Vega J.M."/>
            <person name="Podio M."/>
            <person name="Orjuela J."/>
            <person name="Siena L.A."/>
            <person name="Pessino S.C."/>
            <person name="Combes M.C."/>
            <person name="Mariac C."/>
            <person name="Albertini E."/>
            <person name="Pupilli F."/>
            <person name="Ortiz J.P.A."/>
            <person name="Leblanc O."/>
        </authorList>
    </citation>
    <scope>NUCLEOTIDE SEQUENCE [LARGE SCALE GENOMIC DNA]</scope>
    <source>
        <strain evidence="11">R1</strain>
        <tissue evidence="11">Leaf</tissue>
    </source>
</reference>
<protein>
    <recommendedName>
        <fullName evidence="2">RING-type E3 ubiquitin transferase</fullName>
        <ecNumber evidence="2">2.3.2.27</ecNumber>
    </recommendedName>
</protein>
<evidence type="ECO:0000256" key="5">
    <source>
        <dbReference type="ARBA" id="ARBA00022771"/>
    </source>
</evidence>
<dbReference type="CDD" id="cd16469">
    <property type="entry name" value="RING-H2_RNF24-like"/>
    <property type="match status" value="1"/>
</dbReference>
<evidence type="ECO:0000313" key="11">
    <source>
        <dbReference type="EMBL" id="WVZ72379.1"/>
    </source>
</evidence>
<dbReference type="GO" id="GO:0061630">
    <property type="term" value="F:ubiquitin protein ligase activity"/>
    <property type="evidence" value="ECO:0007669"/>
    <property type="project" value="UniProtKB-EC"/>
</dbReference>
<keyword evidence="4" id="KW-0479">Metal-binding</keyword>
<proteinExistence type="predicted"/>
<evidence type="ECO:0000256" key="9">
    <source>
        <dbReference type="SAM" id="MobiDB-lite"/>
    </source>
</evidence>
<dbReference type="InterPro" id="IPR001841">
    <property type="entry name" value="Znf_RING"/>
</dbReference>
<keyword evidence="3" id="KW-0808">Transferase</keyword>
<dbReference type="PROSITE" id="PS50089">
    <property type="entry name" value="ZF_RING_2"/>
    <property type="match status" value="1"/>
</dbReference>
<evidence type="ECO:0000256" key="1">
    <source>
        <dbReference type="ARBA" id="ARBA00000900"/>
    </source>
</evidence>
<evidence type="ECO:0000313" key="12">
    <source>
        <dbReference type="Proteomes" id="UP001341281"/>
    </source>
</evidence>
<dbReference type="Gene3D" id="3.30.40.10">
    <property type="entry name" value="Zinc/RING finger domain, C3HC4 (zinc finger)"/>
    <property type="match status" value="1"/>
</dbReference>
<dbReference type="Pfam" id="PF13639">
    <property type="entry name" value="zf-RING_2"/>
    <property type="match status" value="1"/>
</dbReference>
<evidence type="ECO:0000256" key="6">
    <source>
        <dbReference type="ARBA" id="ARBA00022786"/>
    </source>
</evidence>
<dbReference type="PANTHER" id="PTHR22937">
    <property type="entry name" value="E3 UBIQUITIN-PROTEIN LIGASE RNF165"/>
    <property type="match status" value="1"/>
</dbReference>
<dbReference type="AlphaFoldDB" id="A0AAQ3TGD4"/>
<keyword evidence="12" id="KW-1185">Reference proteome</keyword>
<evidence type="ECO:0000256" key="2">
    <source>
        <dbReference type="ARBA" id="ARBA00012483"/>
    </source>
</evidence>
<keyword evidence="7" id="KW-0862">Zinc</keyword>
<dbReference type="GO" id="GO:0008270">
    <property type="term" value="F:zinc ion binding"/>
    <property type="evidence" value="ECO:0007669"/>
    <property type="project" value="UniProtKB-KW"/>
</dbReference>
<dbReference type="EC" id="2.3.2.27" evidence="2"/>
<feature type="region of interest" description="Disordered" evidence="9">
    <location>
        <begin position="1"/>
        <end position="26"/>
    </location>
</feature>
<dbReference type="SUPFAM" id="SSF57850">
    <property type="entry name" value="RING/U-box"/>
    <property type="match status" value="1"/>
</dbReference>
<evidence type="ECO:0000259" key="10">
    <source>
        <dbReference type="PROSITE" id="PS50089"/>
    </source>
</evidence>
<organism evidence="11 12">
    <name type="scientific">Paspalum notatum var. saurae</name>
    <dbReference type="NCBI Taxonomy" id="547442"/>
    <lineage>
        <taxon>Eukaryota</taxon>
        <taxon>Viridiplantae</taxon>
        <taxon>Streptophyta</taxon>
        <taxon>Embryophyta</taxon>
        <taxon>Tracheophyta</taxon>
        <taxon>Spermatophyta</taxon>
        <taxon>Magnoliopsida</taxon>
        <taxon>Liliopsida</taxon>
        <taxon>Poales</taxon>
        <taxon>Poaceae</taxon>
        <taxon>PACMAD clade</taxon>
        <taxon>Panicoideae</taxon>
        <taxon>Andropogonodae</taxon>
        <taxon>Paspaleae</taxon>
        <taxon>Paspalinae</taxon>
        <taxon>Paspalum</taxon>
    </lineage>
</organism>
<evidence type="ECO:0000256" key="7">
    <source>
        <dbReference type="ARBA" id="ARBA00022833"/>
    </source>
</evidence>
<dbReference type="InterPro" id="IPR045191">
    <property type="entry name" value="MBR1/2-like"/>
</dbReference>
<dbReference type="EMBL" id="CP144748">
    <property type="protein sequence ID" value="WVZ72379.1"/>
    <property type="molecule type" value="Genomic_DNA"/>
</dbReference>
<dbReference type="PANTHER" id="PTHR22937:SF223">
    <property type="entry name" value="RING-TYPE E3 UBIQUITIN TRANSFERASE"/>
    <property type="match status" value="1"/>
</dbReference>
<dbReference type="SMART" id="SM00184">
    <property type="entry name" value="RING"/>
    <property type="match status" value="1"/>
</dbReference>
<evidence type="ECO:0000256" key="4">
    <source>
        <dbReference type="ARBA" id="ARBA00022723"/>
    </source>
</evidence>
<keyword evidence="6" id="KW-0833">Ubl conjugation pathway</keyword>
<feature type="domain" description="RING-type" evidence="10">
    <location>
        <begin position="486"/>
        <end position="527"/>
    </location>
</feature>
<keyword evidence="5 8" id="KW-0863">Zinc-finger</keyword>
<dbReference type="InterPro" id="IPR013083">
    <property type="entry name" value="Znf_RING/FYVE/PHD"/>
</dbReference>
<sequence length="531" mass="56709">MTQNNHSHLQLPEMDHIQPKNAPHNESLPLDQKLLVHHGSDTALRIAHSNNGNMALRSNGLPSSSGNMALRSNGLPSSSHAAQTLGFRVGTPGTSHASFIHYPAGSSSSHLPEPAVGYPHISEEGFAPVSSHMDNRRAAMKRKNPIMHPVGISASGYYVGSSSNAQLTNSVQPNTAPPVEPFLSQIPLSIGQSSQGGQHLIHHEGFQRNVRARHSNNISLDPRLASTYAANSIHLTSFGSTASASVGTVVERNQAPVSVPTRTVPSGAPGINNRALMQRAYHPAIGSSNSSVGAVPAVHGSGSATFANGGYAPRTLHSGIVPIYPHPVPTASSGSRTMPRDSAILSYPPATSAATSTSMRISQALPARTAASSRHARHVSVGHANNGRNRRARSSYYAFHPLMIEAEVMDQLVFYESRAAAADPHRDMRLDIDNMSYEDLLALEEFMGNVNTGLADEKISKCVREVVCCSSDQMQNDEDDQGDGSCIVCLEDYKDKDALGILKCNHDFHAECIKKWLQTKNSCPVCKAAAA</sequence>
<accession>A0AAQ3TGD4</accession>
<comment type="catalytic activity">
    <reaction evidence="1">
        <text>S-ubiquitinyl-[E2 ubiquitin-conjugating enzyme]-L-cysteine + [acceptor protein]-L-lysine = [E2 ubiquitin-conjugating enzyme]-L-cysteine + N(6)-ubiquitinyl-[acceptor protein]-L-lysine.</text>
        <dbReference type="EC" id="2.3.2.27"/>
    </reaction>
</comment>